<evidence type="ECO:0000256" key="5">
    <source>
        <dbReference type="SAM" id="SignalP"/>
    </source>
</evidence>
<keyword evidence="5" id="KW-0732">Signal</keyword>
<protein>
    <submittedName>
        <fullName evidence="7">Cytochrome c</fullName>
    </submittedName>
</protein>
<evidence type="ECO:0000256" key="2">
    <source>
        <dbReference type="ARBA" id="ARBA00022723"/>
    </source>
</evidence>
<evidence type="ECO:0000256" key="1">
    <source>
        <dbReference type="ARBA" id="ARBA00022617"/>
    </source>
</evidence>
<reference evidence="7 8" key="1">
    <citation type="submission" date="2019-02" db="EMBL/GenBank/DDBJ databases">
        <title>Deep-cultivation of Planctomycetes and their phenomic and genomic characterization uncovers novel biology.</title>
        <authorList>
            <person name="Wiegand S."/>
            <person name="Jogler M."/>
            <person name="Boedeker C."/>
            <person name="Pinto D."/>
            <person name="Vollmers J."/>
            <person name="Rivas-Marin E."/>
            <person name="Kohn T."/>
            <person name="Peeters S.H."/>
            <person name="Heuer A."/>
            <person name="Rast P."/>
            <person name="Oberbeckmann S."/>
            <person name="Bunk B."/>
            <person name="Jeske O."/>
            <person name="Meyerdierks A."/>
            <person name="Storesund J.E."/>
            <person name="Kallscheuer N."/>
            <person name="Luecker S."/>
            <person name="Lage O.M."/>
            <person name="Pohl T."/>
            <person name="Merkel B.J."/>
            <person name="Hornburger P."/>
            <person name="Mueller R.-W."/>
            <person name="Bruemmer F."/>
            <person name="Labrenz M."/>
            <person name="Spormann A.M."/>
            <person name="Op den Camp H."/>
            <person name="Overmann J."/>
            <person name="Amann R."/>
            <person name="Jetten M.S.M."/>
            <person name="Mascher T."/>
            <person name="Medema M.H."/>
            <person name="Devos D.P."/>
            <person name="Kaster A.-K."/>
            <person name="Ovreas L."/>
            <person name="Rohde M."/>
            <person name="Galperin M.Y."/>
            <person name="Jogler C."/>
        </authorList>
    </citation>
    <scope>NUCLEOTIDE SEQUENCE [LARGE SCALE GENOMIC DNA]</scope>
    <source>
        <strain evidence="7 8">TBK1r</strain>
    </source>
</reference>
<dbReference type="InterPro" id="IPR036909">
    <property type="entry name" value="Cyt_c-like_dom_sf"/>
</dbReference>
<keyword evidence="1 4" id="KW-0349">Heme</keyword>
<feature type="chain" id="PRO_5045658667" evidence="5">
    <location>
        <begin position="32"/>
        <end position="604"/>
    </location>
</feature>
<dbReference type="EMBL" id="CP036432">
    <property type="protein sequence ID" value="QDV83049.1"/>
    <property type="molecule type" value="Genomic_DNA"/>
</dbReference>
<dbReference type="PANTHER" id="PTHR30600">
    <property type="entry name" value="CYTOCHROME C PEROXIDASE-RELATED"/>
    <property type="match status" value="1"/>
</dbReference>
<evidence type="ECO:0000313" key="8">
    <source>
        <dbReference type="Proteomes" id="UP000318081"/>
    </source>
</evidence>
<proteinExistence type="predicted"/>
<feature type="domain" description="Cytochrome c" evidence="6">
    <location>
        <begin position="320"/>
        <end position="409"/>
    </location>
</feature>
<evidence type="ECO:0000256" key="4">
    <source>
        <dbReference type="PROSITE-ProRule" id="PRU00433"/>
    </source>
</evidence>
<keyword evidence="2 4" id="KW-0479">Metal-binding</keyword>
<dbReference type="Proteomes" id="UP000318081">
    <property type="component" value="Chromosome"/>
</dbReference>
<dbReference type="Pfam" id="PF06537">
    <property type="entry name" value="DHOR"/>
    <property type="match status" value="1"/>
</dbReference>
<dbReference type="InterPro" id="IPR051395">
    <property type="entry name" value="Cytochrome_c_Peroxidase/MauG"/>
</dbReference>
<evidence type="ECO:0000256" key="3">
    <source>
        <dbReference type="ARBA" id="ARBA00023004"/>
    </source>
</evidence>
<keyword evidence="3 4" id="KW-0408">Iron</keyword>
<dbReference type="InterPro" id="IPR010538">
    <property type="entry name" value="DHOR"/>
</dbReference>
<dbReference type="InterPro" id="IPR009056">
    <property type="entry name" value="Cyt_c-like_dom"/>
</dbReference>
<accession>A0ABX5XT31</accession>
<dbReference type="PANTHER" id="PTHR30600:SF4">
    <property type="entry name" value="CYTOCHROME C DOMAIN-CONTAINING PROTEIN"/>
    <property type="match status" value="1"/>
</dbReference>
<dbReference type="PROSITE" id="PS51007">
    <property type="entry name" value="CYTC"/>
    <property type="match status" value="1"/>
</dbReference>
<feature type="signal peptide" evidence="5">
    <location>
        <begin position="1"/>
        <end position="31"/>
    </location>
</feature>
<organism evidence="7 8">
    <name type="scientific">Stieleria magnilauensis</name>
    <dbReference type="NCBI Taxonomy" id="2527963"/>
    <lineage>
        <taxon>Bacteria</taxon>
        <taxon>Pseudomonadati</taxon>
        <taxon>Planctomycetota</taxon>
        <taxon>Planctomycetia</taxon>
        <taxon>Pirellulales</taxon>
        <taxon>Pirellulaceae</taxon>
        <taxon>Stieleria</taxon>
    </lineage>
</organism>
<gene>
    <name evidence="7" type="ORF">TBK1r_19820</name>
</gene>
<dbReference type="Gene3D" id="1.10.760.10">
    <property type="entry name" value="Cytochrome c-like domain"/>
    <property type="match status" value="1"/>
</dbReference>
<sequence>MMLPSRTVSRNVSALVWMVGCLSIGASGVSAVSPETVAIGRQLFEKNWSPQNPALMGKDGLGPLFNGQSCAVCHRQGGIGGAGEAEFNAKSISIESMQVSGGPINQDVIRQAIRGFHPGFIDPQAGIVNSLSLAHHGGTSAFAQSRQAFMEKIPALFSDNGGSTNAAEVRLANATPILYTATQGTYQTTIHARMFQRNTTPLFGAGLIDQVTVKQLRAVEREQSKHPEISGRLATLASGGIGKFGWRGNVRSLLDFCDQACAAEVGLETRRINQPADPMAPAYQNPTFDISDSQIRAMAAFVAALPAPTRAIPQDSDRRMLAARGEQVFSSIGCAVCHRPSLGPAQGIYSDLLLHDMGPKSYDLNPADPYIVRATPVTRMDFAIDTEAITTRTMVDDTVMGTAYYGGKYSMEPGSTGMTSRQSNSINTRTARSAIPTRSSVFVSRNEYRFAATPAPPMTLRFVNERSKSKTWQTSKTDTRLVENEVNRNNRERTASGRDTYTTENVTTSTQNIRQTRTDYTRLHLETTYFTQEWRTPPLWGVHDSAPYMHDGRAETLLEAITMHEGESKGTRDRFLNLSLEDRQAVIEFLHTLVAPPNAPQPTS</sequence>
<keyword evidence="8" id="KW-1185">Reference proteome</keyword>
<evidence type="ECO:0000313" key="7">
    <source>
        <dbReference type="EMBL" id="QDV83049.1"/>
    </source>
</evidence>
<dbReference type="SUPFAM" id="SSF46626">
    <property type="entry name" value="Cytochrome c"/>
    <property type="match status" value="2"/>
</dbReference>
<name>A0ABX5XT31_9BACT</name>
<dbReference type="PROSITE" id="PS51257">
    <property type="entry name" value="PROKAR_LIPOPROTEIN"/>
    <property type="match status" value="1"/>
</dbReference>
<evidence type="ECO:0000259" key="6">
    <source>
        <dbReference type="PROSITE" id="PS51007"/>
    </source>
</evidence>